<dbReference type="Gene3D" id="3.30.70.2740">
    <property type="match status" value="1"/>
</dbReference>
<dbReference type="InterPro" id="IPR016171">
    <property type="entry name" value="Vanillyl_alc_oxidase_C-sub2"/>
</dbReference>
<keyword evidence="6" id="KW-1185">Reference proteome</keyword>
<accession>A0AA86MBF6</accession>
<dbReference type="GO" id="GO:0071949">
    <property type="term" value="F:FAD binding"/>
    <property type="evidence" value="ECO:0007669"/>
    <property type="project" value="InterPro"/>
</dbReference>
<dbReference type="SUPFAM" id="SSF56176">
    <property type="entry name" value="FAD-binding/transporter-associated domain-like"/>
    <property type="match status" value="1"/>
</dbReference>
<evidence type="ECO:0000259" key="4">
    <source>
        <dbReference type="PROSITE" id="PS51387"/>
    </source>
</evidence>
<dbReference type="AlphaFoldDB" id="A0AA86MBF6"/>
<reference evidence="5 6" key="1">
    <citation type="submission" date="2023-10" db="EMBL/GenBank/DDBJ databases">
        <title>Complete Genome Sequence of Limnobacter thiooxidans CS-K2T, Isolated from freshwater lake sediments in Bavaria, Germany.</title>
        <authorList>
            <person name="Naruki M."/>
            <person name="Watanabe A."/>
            <person name="Warashina T."/>
            <person name="Morita T."/>
            <person name="Arakawa K."/>
        </authorList>
    </citation>
    <scope>NUCLEOTIDE SEQUENCE [LARGE SCALE GENOMIC DNA]</scope>
    <source>
        <strain evidence="5 6">CS-K2</strain>
    </source>
</reference>
<dbReference type="InterPro" id="IPR036318">
    <property type="entry name" value="FAD-bd_PCMH-like_sf"/>
</dbReference>
<sequence length="476" mass="51093">MSEFLDQLCKRVPGLILKTEGADVAHACTDWRKRYQTSALAVLEPMNTSQVQAIVKVCDEFNIAISTQGGNTGLVGGAVPAAAGEAAARQHVVLKTGRLREVLKLDESNLTLTASVGYTLFEIQEYAQAHGFLFPLSLASEGTCTLGGNLASNAGGVAVLRYGNTRELCLGLEFVDAQGQLCGDLRGLRKNNTGYDLRHLLIGSEGTLGVVTTACMKVVPAPKSRCVAWLNVDSIQAAVDALTFVQGHLYGELSSYEWMNAQAIDVVQTHFPARAPAWPNGGDHVLAEFTSLGGEAELRDSVTATLELLLENQTSVRNITIAQNGREMDTFWALRENISEAQAKEGLNVKHDVACAVSQLPLFHDVALNAIAEHGVDVNPILFGHLGDGNLHFNLSAPKGTDSASFLKQHQDLLNSLVHEAILQCGGTVSAEHGIGQLKAELLRDITSAGNYRMFQAIKLAMDPKNLFNPGKLVLM</sequence>
<dbReference type="InterPro" id="IPR051264">
    <property type="entry name" value="FAD-oxidored/transferase_4"/>
</dbReference>
<dbReference type="InterPro" id="IPR016167">
    <property type="entry name" value="FAD-bd_PCMH_sub1"/>
</dbReference>
<dbReference type="InterPro" id="IPR006094">
    <property type="entry name" value="Oxid_FAD_bind_N"/>
</dbReference>
<dbReference type="Pfam" id="PF01565">
    <property type="entry name" value="FAD_binding_4"/>
    <property type="match status" value="1"/>
</dbReference>
<evidence type="ECO:0000256" key="2">
    <source>
        <dbReference type="ARBA" id="ARBA00022630"/>
    </source>
</evidence>
<dbReference type="InterPro" id="IPR016164">
    <property type="entry name" value="FAD-linked_Oxase-like_C"/>
</dbReference>
<dbReference type="InterPro" id="IPR004113">
    <property type="entry name" value="FAD-bd_oxidored_4_C"/>
</dbReference>
<comment type="similarity">
    <text evidence="1">Belongs to the FAD-binding oxidoreductase/transferase type 4 family.</text>
</comment>
<gene>
    <name evidence="5" type="ORF">RGQ30_19740</name>
</gene>
<evidence type="ECO:0000313" key="6">
    <source>
        <dbReference type="Proteomes" id="UP001329151"/>
    </source>
</evidence>
<dbReference type="InterPro" id="IPR016166">
    <property type="entry name" value="FAD-bd_PCMH"/>
</dbReference>
<dbReference type="KEGG" id="lto:RGQ30_19740"/>
<name>A0AA86MBF6_9BURK</name>
<dbReference type="EMBL" id="AP028947">
    <property type="protein sequence ID" value="BET26473.1"/>
    <property type="molecule type" value="Genomic_DNA"/>
</dbReference>
<dbReference type="Gene3D" id="1.10.45.10">
    <property type="entry name" value="Vanillyl-alcohol Oxidase, Chain A, domain 4"/>
    <property type="match status" value="1"/>
</dbReference>
<protein>
    <submittedName>
        <fullName evidence="5">FAD-binding oxidoreductase</fullName>
    </submittedName>
</protein>
<dbReference type="RefSeq" id="WP_130556056.1">
    <property type="nucleotide sequence ID" value="NZ_AP028947.1"/>
</dbReference>
<dbReference type="GO" id="GO:0003824">
    <property type="term" value="F:catalytic activity"/>
    <property type="evidence" value="ECO:0007669"/>
    <property type="project" value="InterPro"/>
</dbReference>
<dbReference type="Gene3D" id="3.30.43.10">
    <property type="entry name" value="Uridine Diphospho-n-acetylenolpyruvylglucosamine Reductase, domain 2"/>
    <property type="match status" value="1"/>
</dbReference>
<evidence type="ECO:0000313" key="5">
    <source>
        <dbReference type="EMBL" id="BET26473.1"/>
    </source>
</evidence>
<evidence type="ECO:0000256" key="1">
    <source>
        <dbReference type="ARBA" id="ARBA00008000"/>
    </source>
</evidence>
<dbReference type="SUPFAM" id="SSF55103">
    <property type="entry name" value="FAD-linked oxidases, C-terminal domain"/>
    <property type="match status" value="1"/>
</dbReference>
<dbReference type="Gene3D" id="3.30.465.10">
    <property type="match status" value="1"/>
</dbReference>
<dbReference type="GO" id="GO:0022904">
    <property type="term" value="P:respiratory electron transport chain"/>
    <property type="evidence" value="ECO:0007669"/>
    <property type="project" value="TreeGrafter"/>
</dbReference>
<dbReference type="PANTHER" id="PTHR43716:SF2">
    <property type="entry name" value="BLL6224 PROTEIN"/>
    <property type="match status" value="1"/>
</dbReference>
<dbReference type="InterPro" id="IPR016169">
    <property type="entry name" value="FAD-bd_PCMH_sub2"/>
</dbReference>
<keyword evidence="3" id="KW-0274">FAD</keyword>
<dbReference type="PROSITE" id="PS51387">
    <property type="entry name" value="FAD_PCMH"/>
    <property type="match status" value="1"/>
</dbReference>
<dbReference type="Pfam" id="PF02913">
    <property type="entry name" value="FAD-oxidase_C"/>
    <property type="match status" value="1"/>
</dbReference>
<dbReference type="PANTHER" id="PTHR43716">
    <property type="entry name" value="D-2-HYDROXYGLUTARATE DEHYDROGENASE, MITOCHONDRIAL"/>
    <property type="match status" value="1"/>
</dbReference>
<proteinExistence type="inferred from homology"/>
<keyword evidence="2" id="KW-0285">Flavoprotein</keyword>
<evidence type="ECO:0000256" key="3">
    <source>
        <dbReference type="ARBA" id="ARBA00022827"/>
    </source>
</evidence>
<dbReference type="Proteomes" id="UP001329151">
    <property type="component" value="Chromosome"/>
</dbReference>
<feature type="domain" description="FAD-binding PCMH-type" evidence="4">
    <location>
        <begin position="35"/>
        <end position="221"/>
    </location>
</feature>
<organism evidence="5 6">
    <name type="scientific">Limnobacter thiooxidans</name>
    <dbReference type="NCBI Taxonomy" id="131080"/>
    <lineage>
        <taxon>Bacteria</taxon>
        <taxon>Pseudomonadati</taxon>
        <taxon>Pseudomonadota</taxon>
        <taxon>Betaproteobacteria</taxon>
        <taxon>Burkholderiales</taxon>
        <taxon>Burkholderiaceae</taxon>
        <taxon>Limnobacter</taxon>
    </lineage>
</organism>
<dbReference type="Gene3D" id="3.30.70.2190">
    <property type="match status" value="1"/>
</dbReference>